<name>A0A1G4BSC8_9PEZI</name>
<reference evidence="4 5" key="1">
    <citation type="submission" date="2016-09" db="EMBL/GenBank/DDBJ databases">
        <authorList>
            <person name="Capua I."/>
            <person name="De Benedictis P."/>
            <person name="Joannis T."/>
            <person name="Lombin L.H."/>
            <person name="Cattoli G."/>
        </authorList>
    </citation>
    <scope>NUCLEOTIDE SEQUENCE [LARGE SCALE GENOMIC DNA]</scope>
    <source>
        <strain evidence="4 5">IMI 309357</strain>
    </source>
</reference>
<comment type="caution">
    <text evidence="4">The sequence shown here is derived from an EMBL/GenBank/DDBJ whole genome shotgun (WGS) entry which is preliminary data.</text>
</comment>
<dbReference type="SFLD" id="SFLDS00019">
    <property type="entry name" value="Glutathione_Transferase_(cytos"/>
    <property type="match status" value="1"/>
</dbReference>
<dbReference type="Pfam" id="PF00043">
    <property type="entry name" value="GST_C"/>
    <property type="match status" value="1"/>
</dbReference>
<organism evidence="4 5">
    <name type="scientific">Colletotrichum orchidophilum</name>
    <dbReference type="NCBI Taxonomy" id="1209926"/>
    <lineage>
        <taxon>Eukaryota</taxon>
        <taxon>Fungi</taxon>
        <taxon>Dikarya</taxon>
        <taxon>Ascomycota</taxon>
        <taxon>Pezizomycotina</taxon>
        <taxon>Sordariomycetes</taxon>
        <taxon>Hypocreomycetidae</taxon>
        <taxon>Glomerellales</taxon>
        <taxon>Glomerellaceae</taxon>
        <taxon>Colletotrichum</taxon>
    </lineage>
</organism>
<dbReference type="InterPro" id="IPR010987">
    <property type="entry name" value="Glutathione-S-Trfase_C-like"/>
</dbReference>
<evidence type="ECO:0000313" key="4">
    <source>
        <dbReference type="EMBL" id="OHF04308.1"/>
    </source>
</evidence>
<feature type="domain" description="GST N-terminal" evidence="2">
    <location>
        <begin position="3"/>
        <end position="93"/>
    </location>
</feature>
<dbReference type="RefSeq" id="XP_022481443.1">
    <property type="nucleotide sequence ID" value="XM_022612304.1"/>
</dbReference>
<dbReference type="InterPro" id="IPR040079">
    <property type="entry name" value="Glutathione_S-Trfase"/>
</dbReference>
<keyword evidence="5" id="KW-1185">Reference proteome</keyword>
<dbReference type="Gene3D" id="3.40.30.10">
    <property type="entry name" value="Glutaredoxin"/>
    <property type="match status" value="1"/>
</dbReference>
<dbReference type="STRING" id="1209926.A0A1G4BSC8"/>
<dbReference type="PROSITE" id="PS50404">
    <property type="entry name" value="GST_NTER"/>
    <property type="match status" value="1"/>
</dbReference>
<evidence type="ECO:0008006" key="6">
    <source>
        <dbReference type="Google" id="ProtNLM"/>
    </source>
</evidence>
<dbReference type="CDD" id="cd03057">
    <property type="entry name" value="GST_N_Beta"/>
    <property type="match status" value="1"/>
</dbReference>
<dbReference type="InterPro" id="IPR004045">
    <property type="entry name" value="Glutathione_S-Trfase_N"/>
</dbReference>
<feature type="domain" description="GST C-terminal" evidence="3">
    <location>
        <begin position="101"/>
        <end position="231"/>
    </location>
</feature>
<dbReference type="OrthoDB" id="2309723at2759"/>
<protein>
    <recommendedName>
        <fullName evidence="6">Glutathione S-transferase</fullName>
    </recommendedName>
</protein>
<evidence type="ECO:0000256" key="1">
    <source>
        <dbReference type="ARBA" id="ARBA00007409"/>
    </source>
</evidence>
<evidence type="ECO:0000259" key="3">
    <source>
        <dbReference type="PROSITE" id="PS50405"/>
    </source>
</evidence>
<dbReference type="SFLD" id="SFLDG00358">
    <property type="entry name" value="Main_(cytGST)"/>
    <property type="match status" value="1"/>
</dbReference>
<proteinExistence type="inferred from homology"/>
<dbReference type="InterPro" id="IPR036249">
    <property type="entry name" value="Thioredoxin-like_sf"/>
</dbReference>
<gene>
    <name evidence="4" type="ORF">CORC01_00647</name>
</gene>
<dbReference type="Gene3D" id="1.20.1050.10">
    <property type="match status" value="1"/>
</dbReference>
<comment type="similarity">
    <text evidence="1">Belongs to the GST superfamily.</text>
</comment>
<dbReference type="SUPFAM" id="SSF47616">
    <property type="entry name" value="GST C-terminal domain-like"/>
    <property type="match status" value="1"/>
</dbReference>
<dbReference type="PANTHER" id="PTHR44051">
    <property type="entry name" value="GLUTATHIONE S-TRANSFERASE-RELATED"/>
    <property type="match status" value="1"/>
</dbReference>
<dbReference type="Pfam" id="PF13409">
    <property type="entry name" value="GST_N_2"/>
    <property type="match status" value="1"/>
</dbReference>
<dbReference type="AlphaFoldDB" id="A0A1G4BSC8"/>
<evidence type="ECO:0000259" key="2">
    <source>
        <dbReference type="PROSITE" id="PS50404"/>
    </source>
</evidence>
<accession>A0A1G4BSC8</accession>
<dbReference type="PROSITE" id="PS50405">
    <property type="entry name" value="GST_CTER"/>
    <property type="match status" value="1"/>
</dbReference>
<evidence type="ECO:0000313" key="5">
    <source>
        <dbReference type="Proteomes" id="UP000176998"/>
    </source>
</evidence>
<sequence>MSSPTITLYYRPGSCSLVPHALLHHLSIPFNTVAMRANAEKRFEAADGSFTHQDYRKINPTGYVPALVLDSGQVITELPAVLTYIACIAPPEQTEKLLGSSALDRARVIEWTNWLSGTFLGTSIAACARPYRFTDGDDARKAVAEKGWENILECYARVESKLDGREYAVGDGLTVVDFYLYYFRRSAVYMTGMGGSLFGEKYPNFERLQKMVEGLEGVQEILKVEELKPVYE</sequence>
<dbReference type="GeneID" id="34553814"/>
<dbReference type="InterPro" id="IPR036282">
    <property type="entry name" value="Glutathione-S-Trfase_C_sf"/>
</dbReference>
<dbReference type="SUPFAM" id="SSF52833">
    <property type="entry name" value="Thioredoxin-like"/>
    <property type="match status" value="1"/>
</dbReference>
<dbReference type="EMBL" id="MJBS01000003">
    <property type="protein sequence ID" value="OHF04308.1"/>
    <property type="molecule type" value="Genomic_DNA"/>
</dbReference>
<dbReference type="PANTHER" id="PTHR44051:SF8">
    <property type="entry name" value="GLUTATHIONE S-TRANSFERASE GSTA"/>
    <property type="match status" value="1"/>
</dbReference>
<dbReference type="InterPro" id="IPR004046">
    <property type="entry name" value="GST_C"/>
</dbReference>
<dbReference type="Proteomes" id="UP000176998">
    <property type="component" value="Unassembled WGS sequence"/>
</dbReference>